<dbReference type="SUPFAM" id="SSF55729">
    <property type="entry name" value="Acyl-CoA N-acyltransferases (Nat)"/>
    <property type="match status" value="1"/>
</dbReference>
<dbReference type="InterPro" id="IPR016181">
    <property type="entry name" value="Acyl_CoA_acyltransferase"/>
</dbReference>
<dbReference type="GO" id="GO:0016747">
    <property type="term" value="F:acyltransferase activity, transferring groups other than amino-acyl groups"/>
    <property type="evidence" value="ECO:0007669"/>
    <property type="project" value="InterPro"/>
</dbReference>
<evidence type="ECO:0000313" key="3">
    <source>
        <dbReference type="Proteomes" id="UP000827549"/>
    </source>
</evidence>
<evidence type="ECO:0000313" key="2">
    <source>
        <dbReference type="EMBL" id="WOO80209.1"/>
    </source>
</evidence>
<accession>A0AAF0Y8Q4</accession>
<evidence type="ECO:0000259" key="1">
    <source>
        <dbReference type="PROSITE" id="PS51186"/>
    </source>
</evidence>
<gene>
    <name evidence="2" type="ORF">LOC62_03G003720</name>
</gene>
<dbReference type="AlphaFoldDB" id="A0AAF0Y8Q4"/>
<dbReference type="RefSeq" id="XP_062626241.1">
    <property type="nucleotide sequence ID" value="XM_062770257.1"/>
</dbReference>
<dbReference type="Gene3D" id="3.40.630.30">
    <property type="match status" value="1"/>
</dbReference>
<dbReference type="GeneID" id="87806961"/>
<sequence>MPPLAVQIREIPPSAIIAIRHAVLWPNVALDAQLYEYDFAPGTVHIGAFRPDASEPVAVGTLVRAAFARPDALDADTRLLEAVQLRKLAVVAQLQGQGVGKAMMAYTAALLTPAHGDKPLLLHFDARAAQAPFYEKLGYAVLDPTVFTKTFGGEVVSFIRMGKVLRPAGA</sequence>
<dbReference type="Proteomes" id="UP000827549">
    <property type="component" value="Chromosome 3"/>
</dbReference>
<protein>
    <recommendedName>
        <fullName evidence="1">N-acetyltransferase domain-containing protein</fullName>
    </recommendedName>
</protein>
<dbReference type="InterPro" id="IPR000182">
    <property type="entry name" value="GNAT_dom"/>
</dbReference>
<proteinExistence type="predicted"/>
<dbReference type="EMBL" id="CP086716">
    <property type="protein sequence ID" value="WOO80209.1"/>
    <property type="molecule type" value="Genomic_DNA"/>
</dbReference>
<dbReference type="PROSITE" id="PS51186">
    <property type="entry name" value="GNAT"/>
    <property type="match status" value="1"/>
</dbReference>
<organism evidence="2 3">
    <name type="scientific">Vanrija pseudolonga</name>
    <dbReference type="NCBI Taxonomy" id="143232"/>
    <lineage>
        <taxon>Eukaryota</taxon>
        <taxon>Fungi</taxon>
        <taxon>Dikarya</taxon>
        <taxon>Basidiomycota</taxon>
        <taxon>Agaricomycotina</taxon>
        <taxon>Tremellomycetes</taxon>
        <taxon>Trichosporonales</taxon>
        <taxon>Trichosporonaceae</taxon>
        <taxon>Vanrija</taxon>
    </lineage>
</organism>
<reference evidence="2" key="1">
    <citation type="submission" date="2023-10" db="EMBL/GenBank/DDBJ databases">
        <authorList>
            <person name="Noh H."/>
        </authorList>
    </citation>
    <scope>NUCLEOTIDE SEQUENCE</scope>
    <source>
        <strain evidence="2">DUCC4014</strain>
    </source>
</reference>
<name>A0AAF0Y8Q4_9TREE</name>
<keyword evidence="3" id="KW-1185">Reference proteome</keyword>
<feature type="domain" description="N-acetyltransferase" evidence="1">
    <location>
        <begin position="6"/>
        <end position="166"/>
    </location>
</feature>
<dbReference type="Pfam" id="PF13508">
    <property type="entry name" value="Acetyltransf_7"/>
    <property type="match status" value="1"/>
</dbReference>